<reference evidence="1 2" key="2">
    <citation type="journal article" date="2022" name="Mol. Ecol. Resour.">
        <title>The genomes of chicory, endive, great burdock and yacon provide insights into Asteraceae paleo-polyploidization history and plant inulin production.</title>
        <authorList>
            <person name="Fan W."/>
            <person name="Wang S."/>
            <person name="Wang H."/>
            <person name="Wang A."/>
            <person name="Jiang F."/>
            <person name="Liu H."/>
            <person name="Zhao H."/>
            <person name="Xu D."/>
            <person name="Zhang Y."/>
        </authorList>
    </citation>
    <scope>NUCLEOTIDE SEQUENCE [LARGE SCALE GENOMIC DNA]</scope>
    <source>
        <strain evidence="2">cv. Yunnan</strain>
        <tissue evidence="1">Leaves</tissue>
    </source>
</reference>
<dbReference type="Proteomes" id="UP001056120">
    <property type="component" value="Linkage Group LG07"/>
</dbReference>
<accession>A0ACB9ISH1</accession>
<reference evidence="2" key="1">
    <citation type="journal article" date="2022" name="Mol. Ecol. Resour.">
        <title>The genomes of chicory, endive, great burdock and yacon provide insights into Asteraceae palaeo-polyploidization history and plant inulin production.</title>
        <authorList>
            <person name="Fan W."/>
            <person name="Wang S."/>
            <person name="Wang H."/>
            <person name="Wang A."/>
            <person name="Jiang F."/>
            <person name="Liu H."/>
            <person name="Zhao H."/>
            <person name="Xu D."/>
            <person name="Zhang Y."/>
        </authorList>
    </citation>
    <scope>NUCLEOTIDE SEQUENCE [LARGE SCALE GENOMIC DNA]</scope>
    <source>
        <strain evidence="2">cv. Yunnan</strain>
    </source>
</reference>
<sequence length="131" mass="14614">MDEFDTKSSNYVNLHKTPSISVGEGLWKSYGSSISLGFLATVILISMFIVLAIIEHFFKPNASFHFAIQQASHPPDDPRPMHKIADSQPHVQVENASDLSVSMPGQEFPTYIAHPTPLPCSREGVYWPSHY</sequence>
<proteinExistence type="predicted"/>
<dbReference type="EMBL" id="CM042024">
    <property type="protein sequence ID" value="KAI3810406.1"/>
    <property type="molecule type" value="Genomic_DNA"/>
</dbReference>
<evidence type="ECO:0000313" key="1">
    <source>
        <dbReference type="EMBL" id="KAI3810406.1"/>
    </source>
</evidence>
<protein>
    <submittedName>
        <fullName evidence="1">Uncharacterized protein</fullName>
    </submittedName>
</protein>
<comment type="caution">
    <text evidence="1">The sequence shown here is derived from an EMBL/GenBank/DDBJ whole genome shotgun (WGS) entry which is preliminary data.</text>
</comment>
<name>A0ACB9ISH1_9ASTR</name>
<gene>
    <name evidence="1" type="ORF">L1987_20018</name>
</gene>
<organism evidence="1 2">
    <name type="scientific">Smallanthus sonchifolius</name>
    <dbReference type="NCBI Taxonomy" id="185202"/>
    <lineage>
        <taxon>Eukaryota</taxon>
        <taxon>Viridiplantae</taxon>
        <taxon>Streptophyta</taxon>
        <taxon>Embryophyta</taxon>
        <taxon>Tracheophyta</taxon>
        <taxon>Spermatophyta</taxon>
        <taxon>Magnoliopsida</taxon>
        <taxon>eudicotyledons</taxon>
        <taxon>Gunneridae</taxon>
        <taxon>Pentapetalae</taxon>
        <taxon>asterids</taxon>
        <taxon>campanulids</taxon>
        <taxon>Asterales</taxon>
        <taxon>Asteraceae</taxon>
        <taxon>Asteroideae</taxon>
        <taxon>Heliantheae alliance</taxon>
        <taxon>Millerieae</taxon>
        <taxon>Smallanthus</taxon>
    </lineage>
</organism>
<keyword evidence="2" id="KW-1185">Reference proteome</keyword>
<evidence type="ECO:0000313" key="2">
    <source>
        <dbReference type="Proteomes" id="UP001056120"/>
    </source>
</evidence>